<keyword evidence="3" id="KW-1185">Reference proteome</keyword>
<name>A0A3D8QDJ1_9HELO</name>
<dbReference type="Proteomes" id="UP000256645">
    <property type="component" value="Unassembled WGS sequence"/>
</dbReference>
<dbReference type="EMBL" id="PDLM01000016">
    <property type="protein sequence ID" value="RDW59494.1"/>
    <property type="molecule type" value="Genomic_DNA"/>
</dbReference>
<organism evidence="2 3">
    <name type="scientific">Coleophoma cylindrospora</name>
    <dbReference type="NCBI Taxonomy" id="1849047"/>
    <lineage>
        <taxon>Eukaryota</taxon>
        <taxon>Fungi</taxon>
        <taxon>Dikarya</taxon>
        <taxon>Ascomycota</taxon>
        <taxon>Pezizomycotina</taxon>
        <taxon>Leotiomycetes</taxon>
        <taxon>Helotiales</taxon>
        <taxon>Dermateaceae</taxon>
        <taxon>Coleophoma</taxon>
    </lineage>
</organism>
<gene>
    <name evidence="2" type="ORF">BP6252_12581</name>
</gene>
<feature type="region of interest" description="Disordered" evidence="1">
    <location>
        <begin position="59"/>
        <end position="84"/>
    </location>
</feature>
<protein>
    <submittedName>
        <fullName evidence="2">Uncharacterized protein</fullName>
    </submittedName>
</protein>
<dbReference type="AlphaFoldDB" id="A0A3D8QDJ1"/>
<accession>A0A3D8QDJ1</accession>
<reference evidence="2 3" key="1">
    <citation type="journal article" date="2018" name="IMA Fungus">
        <title>IMA Genome-F 9: Draft genome sequence of Annulohypoxylon stygium, Aspergillus mulundensis, Berkeleyomyces basicola (syn. Thielaviopsis basicola), Ceratocystis smalleyi, two Cercospora beticola strains, Coleophoma cylindrospora, Fusarium fracticaudum, Phialophora cf. hyalina, and Morchella septimelata.</title>
        <authorList>
            <person name="Wingfield B.D."/>
            <person name="Bills G.F."/>
            <person name="Dong Y."/>
            <person name="Huang W."/>
            <person name="Nel W.J."/>
            <person name="Swalarsk-Parry B.S."/>
            <person name="Vaghefi N."/>
            <person name="Wilken P.M."/>
            <person name="An Z."/>
            <person name="de Beer Z.W."/>
            <person name="De Vos L."/>
            <person name="Chen L."/>
            <person name="Duong T.A."/>
            <person name="Gao Y."/>
            <person name="Hammerbacher A."/>
            <person name="Kikkert J.R."/>
            <person name="Li Y."/>
            <person name="Li H."/>
            <person name="Li K."/>
            <person name="Li Q."/>
            <person name="Liu X."/>
            <person name="Ma X."/>
            <person name="Naidoo K."/>
            <person name="Pethybridge S.J."/>
            <person name="Sun J."/>
            <person name="Steenkamp E.T."/>
            <person name="van der Nest M.A."/>
            <person name="van Wyk S."/>
            <person name="Wingfield M.J."/>
            <person name="Xiong C."/>
            <person name="Yue Q."/>
            <person name="Zhang X."/>
        </authorList>
    </citation>
    <scope>NUCLEOTIDE SEQUENCE [LARGE SCALE GENOMIC DNA]</scope>
    <source>
        <strain evidence="2 3">BP6252</strain>
    </source>
</reference>
<evidence type="ECO:0000313" key="3">
    <source>
        <dbReference type="Proteomes" id="UP000256645"/>
    </source>
</evidence>
<proteinExistence type="predicted"/>
<sequence length="84" mass="9389">MSTPLRRKGNFIRIGWKCCKCDEVIHHWEQIPLDYSAECYCCGHEKCEACTFEYKLEPPKTRTSKDKSGGGKKKGSGGGSATKT</sequence>
<evidence type="ECO:0000256" key="1">
    <source>
        <dbReference type="SAM" id="MobiDB-lite"/>
    </source>
</evidence>
<feature type="compositionally biased region" description="Basic and acidic residues" evidence="1">
    <location>
        <begin position="59"/>
        <end position="69"/>
    </location>
</feature>
<comment type="caution">
    <text evidence="2">The sequence shown here is derived from an EMBL/GenBank/DDBJ whole genome shotgun (WGS) entry which is preliminary data.</text>
</comment>
<evidence type="ECO:0000313" key="2">
    <source>
        <dbReference type="EMBL" id="RDW59494.1"/>
    </source>
</evidence>